<dbReference type="SMART" id="SM00867">
    <property type="entry name" value="YceI"/>
    <property type="match status" value="1"/>
</dbReference>
<dbReference type="PANTHER" id="PTHR34406">
    <property type="entry name" value="PROTEIN YCEI"/>
    <property type="match status" value="1"/>
</dbReference>
<dbReference type="Gene3D" id="2.40.128.110">
    <property type="entry name" value="Lipid/polyisoprenoid-binding, YceI-like"/>
    <property type="match status" value="1"/>
</dbReference>
<dbReference type="Proteomes" id="UP000564704">
    <property type="component" value="Unassembled WGS sequence"/>
</dbReference>
<keyword evidence="1" id="KW-0732">Signal</keyword>
<proteinExistence type="predicted"/>
<gene>
    <name evidence="3" type="ORF">FDP25_04150</name>
</gene>
<evidence type="ECO:0000256" key="1">
    <source>
        <dbReference type="SAM" id="SignalP"/>
    </source>
</evidence>
<dbReference type="EMBL" id="SZWE01000001">
    <property type="protein sequence ID" value="MRU14619.1"/>
    <property type="molecule type" value="Genomic_DNA"/>
</dbReference>
<evidence type="ECO:0000259" key="2">
    <source>
        <dbReference type="SMART" id="SM00867"/>
    </source>
</evidence>
<evidence type="ECO:0000313" key="4">
    <source>
        <dbReference type="Proteomes" id="UP000564704"/>
    </source>
</evidence>
<comment type="caution">
    <text evidence="3">The sequence shown here is derived from an EMBL/GenBank/DDBJ whole genome shotgun (WGS) entry which is preliminary data.</text>
</comment>
<dbReference type="OrthoDB" id="9811006at2"/>
<dbReference type="SUPFAM" id="SSF101874">
    <property type="entry name" value="YceI-like"/>
    <property type="match status" value="1"/>
</dbReference>
<dbReference type="RefSeq" id="WP_154149213.1">
    <property type="nucleotide sequence ID" value="NZ_SZWE01000001.1"/>
</dbReference>
<reference evidence="3 4" key="1">
    <citation type="submission" date="2019-05" db="EMBL/GenBank/DDBJ databases">
        <title>Roseovarius bejariae sp. nov., a moderately halophylic bacterium isolated from a saline soil in Rambla Salada (Murcia).</title>
        <authorList>
            <person name="Castro D.J."/>
            <person name="Gomez-Altuve A."/>
            <person name="Reina J.C."/>
            <person name="Rodriguez M."/>
            <person name="Sampedro I."/>
            <person name="Llamas I."/>
            <person name="Martinez-Checa F."/>
        </authorList>
    </citation>
    <scope>NUCLEOTIDE SEQUENCE [LARGE SCALE GENOMIC DNA]</scope>
    <source>
        <strain evidence="3 4">A21</strain>
    </source>
</reference>
<dbReference type="InterPro" id="IPR007372">
    <property type="entry name" value="Lipid/polyisoprenoid-bd_YceI"/>
</dbReference>
<dbReference type="Pfam" id="PF04264">
    <property type="entry name" value="YceI"/>
    <property type="match status" value="1"/>
</dbReference>
<organism evidence="3 4">
    <name type="scientific">Roseovarius bejariae</name>
    <dbReference type="NCBI Taxonomy" id="2576383"/>
    <lineage>
        <taxon>Bacteria</taxon>
        <taxon>Pseudomonadati</taxon>
        <taxon>Pseudomonadota</taxon>
        <taxon>Alphaproteobacteria</taxon>
        <taxon>Rhodobacterales</taxon>
        <taxon>Roseobacteraceae</taxon>
        <taxon>Roseovarius</taxon>
    </lineage>
</organism>
<dbReference type="PANTHER" id="PTHR34406:SF1">
    <property type="entry name" value="PROTEIN YCEI"/>
    <property type="match status" value="1"/>
</dbReference>
<name>A0A844CRJ8_9RHOB</name>
<feature type="signal peptide" evidence="1">
    <location>
        <begin position="1"/>
        <end position="18"/>
    </location>
</feature>
<feature type="domain" description="Lipid/polyisoprenoid-binding YceI-like" evidence="2">
    <location>
        <begin position="22"/>
        <end position="184"/>
    </location>
</feature>
<feature type="chain" id="PRO_5032633570" evidence="1">
    <location>
        <begin position="19"/>
        <end position="185"/>
    </location>
</feature>
<dbReference type="InterPro" id="IPR036761">
    <property type="entry name" value="TTHA0802/YceI-like_sf"/>
</dbReference>
<sequence length="185" mass="19868">MRYLFALTFSLVATLSMAAPQAYRLDTARSSVGFTYAIEGSAAQGTMPVKSAEVLLDLDNLPNSRVHVTLDAAAARAGFILATQAMKDAQVLNTRRFPEITFRSTTINGDLSGATVTGDLTVRGVTRPVTLTAGLYRQRGTDPRDRRNLLVLLTGQISRAAFGATGYAGMVDDTIGLRILARITR</sequence>
<dbReference type="AlphaFoldDB" id="A0A844CRJ8"/>
<keyword evidence="4" id="KW-1185">Reference proteome</keyword>
<evidence type="ECO:0000313" key="3">
    <source>
        <dbReference type="EMBL" id="MRU14619.1"/>
    </source>
</evidence>
<accession>A0A844CRJ8</accession>
<protein>
    <submittedName>
        <fullName evidence="3">YceI family protein</fullName>
    </submittedName>
</protein>